<reference evidence="8" key="1">
    <citation type="submission" date="2023-06" db="EMBL/GenBank/DDBJ databases">
        <title>Genomic analysis of the entomopathogenic nematode Steinernema hermaphroditum.</title>
        <authorList>
            <person name="Schwarz E.M."/>
            <person name="Heppert J.K."/>
            <person name="Baniya A."/>
            <person name="Schwartz H.T."/>
            <person name="Tan C.-H."/>
            <person name="Antoshechkin I."/>
            <person name="Sternberg P.W."/>
            <person name="Goodrich-Blair H."/>
            <person name="Dillman A.R."/>
        </authorList>
    </citation>
    <scope>NUCLEOTIDE SEQUENCE</scope>
    <source>
        <strain evidence="8">PS9179</strain>
        <tissue evidence="8">Whole animal</tissue>
    </source>
</reference>
<proteinExistence type="predicted"/>
<feature type="domain" description="WH2" evidence="7">
    <location>
        <begin position="537"/>
        <end position="554"/>
    </location>
</feature>
<feature type="domain" description="WH1" evidence="6">
    <location>
        <begin position="44"/>
        <end position="154"/>
    </location>
</feature>
<dbReference type="AlphaFoldDB" id="A0AA39M232"/>
<evidence type="ECO:0000259" key="7">
    <source>
        <dbReference type="PROSITE" id="PS51082"/>
    </source>
</evidence>
<evidence type="ECO:0000256" key="2">
    <source>
        <dbReference type="ARBA" id="ARBA00022737"/>
    </source>
</evidence>
<accession>A0AA39M232</accession>
<dbReference type="Pfam" id="PF00568">
    <property type="entry name" value="WH1"/>
    <property type="match status" value="1"/>
</dbReference>
<sequence>MTRAIDSGPPTTRFAEQKMSSAMPKNLPSKYLSAEENDNVFSALGPNCWSMGSGMAQLMIAEGNRWSTTMIGVACYVRNYARKIVSVSIVDPGYERRRPSVLTEISIGPAVHFVLLARSFVAFEADSTKYALNFAVEEEAQVFCQNVDLLQTRRQKKKVESNMLAPIRDDDQLTTTAPAMVDAGKTKKKKKEKSSFIDWLLSDGKSKKKKVITREDISTPTNSKHTMHCGADGYFLSKEGELDPAVSELYQHIQKDLEGDGADEWRNKKILEVAIKHLGEEELRKIVQEKARPPAPKIPLPETPEVNPGVVTLTEATDSSRSSSASSFCRGNRQSADFDSPGIPLIHARNSIRVSKENYYRRNTVNAVKKFQDMNRSNGSSLPNRFSPPPMTTYEPPRSRNDIPAPPPARKESLLKQNPVPPPPSQSRKPSHVTPPPSAPPPPFPEASKGKETARRWERTPKETEITSKSAPVKAGPSDPPPPLSPQIVVKAEEQLKPAPVVAGPPAPSLPPPAPPLDLPKTPTTPKSVPSAVASSDRANLMEAIRKGIELNKATVPEKTSPKEETPSRSGNSIMDAISMKLNEMRDKIRPESDSEDEEDDSDDWDES</sequence>
<feature type="region of interest" description="Disordered" evidence="4">
    <location>
        <begin position="1"/>
        <end position="21"/>
    </location>
</feature>
<dbReference type="CDD" id="cd00132">
    <property type="entry name" value="CRIB"/>
    <property type="match status" value="1"/>
</dbReference>
<dbReference type="GO" id="GO:0003779">
    <property type="term" value="F:actin binding"/>
    <property type="evidence" value="ECO:0007669"/>
    <property type="project" value="InterPro"/>
</dbReference>
<evidence type="ECO:0000259" key="5">
    <source>
        <dbReference type="PROSITE" id="PS50108"/>
    </source>
</evidence>
<dbReference type="InterPro" id="IPR003124">
    <property type="entry name" value="WH2_dom"/>
</dbReference>
<evidence type="ECO:0000313" key="8">
    <source>
        <dbReference type="EMBL" id="KAK0417769.1"/>
    </source>
</evidence>
<name>A0AA39M232_9BILA</name>
<keyword evidence="9" id="KW-1185">Reference proteome</keyword>
<evidence type="ECO:0000259" key="6">
    <source>
        <dbReference type="PROSITE" id="PS50229"/>
    </source>
</evidence>
<protein>
    <recommendedName>
        <fullName evidence="10">WH1 domain-containing protein</fullName>
    </recommendedName>
</protein>
<keyword evidence="3" id="KW-0539">Nucleus</keyword>
<dbReference type="InterPro" id="IPR011993">
    <property type="entry name" value="PH-like_dom_sf"/>
</dbReference>
<dbReference type="GO" id="GO:0005634">
    <property type="term" value="C:nucleus"/>
    <property type="evidence" value="ECO:0007669"/>
    <property type="project" value="UniProtKB-SubCell"/>
</dbReference>
<dbReference type="SUPFAM" id="SSF50729">
    <property type="entry name" value="PH domain-like"/>
    <property type="match status" value="1"/>
</dbReference>
<feature type="compositionally biased region" description="Polar residues" evidence="4">
    <location>
        <begin position="374"/>
        <end position="384"/>
    </location>
</feature>
<feature type="compositionally biased region" description="Basic and acidic residues" evidence="4">
    <location>
        <begin position="448"/>
        <end position="466"/>
    </location>
</feature>
<dbReference type="Gene3D" id="2.30.29.30">
    <property type="entry name" value="Pleckstrin-homology domain (PH domain)/Phosphotyrosine-binding domain (PTB)"/>
    <property type="match status" value="1"/>
</dbReference>
<evidence type="ECO:0000256" key="1">
    <source>
        <dbReference type="ARBA" id="ARBA00004123"/>
    </source>
</evidence>
<feature type="region of interest" description="Disordered" evidence="4">
    <location>
        <begin position="550"/>
        <end position="608"/>
    </location>
</feature>
<feature type="compositionally biased region" description="Acidic residues" evidence="4">
    <location>
        <begin position="594"/>
        <end position="608"/>
    </location>
</feature>
<evidence type="ECO:0000313" key="9">
    <source>
        <dbReference type="Proteomes" id="UP001175271"/>
    </source>
</evidence>
<feature type="region of interest" description="Disordered" evidence="4">
    <location>
        <begin position="315"/>
        <end position="344"/>
    </location>
</feature>
<dbReference type="InterPro" id="IPR000697">
    <property type="entry name" value="WH1/EVH1_dom"/>
</dbReference>
<feature type="region of interest" description="Disordered" evidence="4">
    <location>
        <begin position="370"/>
        <end position="538"/>
    </location>
</feature>
<feature type="compositionally biased region" description="Pro residues" evidence="4">
    <location>
        <begin position="503"/>
        <end position="518"/>
    </location>
</feature>
<feature type="compositionally biased region" description="Pro residues" evidence="4">
    <location>
        <begin position="433"/>
        <end position="445"/>
    </location>
</feature>
<dbReference type="PROSITE" id="PS50229">
    <property type="entry name" value="WH1"/>
    <property type="match status" value="1"/>
</dbReference>
<gene>
    <name evidence="8" type="ORF">QR680_013198</name>
</gene>
<feature type="compositionally biased region" description="Basic and acidic residues" evidence="4">
    <location>
        <begin position="583"/>
        <end position="593"/>
    </location>
</feature>
<dbReference type="Gene3D" id="6.10.280.150">
    <property type="match status" value="1"/>
</dbReference>
<dbReference type="Proteomes" id="UP001175271">
    <property type="component" value="Unassembled WGS sequence"/>
</dbReference>
<dbReference type="InterPro" id="IPR000095">
    <property type="entry name" value="CRIB_dom"/>
</dbReference>
<organism evidence="8 9">
    <name type="scientific">Steinernema hermaphroditum</name>
    <dbReference type="NCBI Taxonomy" id="289476"/>
    <lineage>
        <taxon>Eukaryota</taxon>
        <taxon>Metazoa</taxon>
        <taxon>Ecdysozoa</taxon>
        <taxon>Nematoda</taxon>
        <taxon>Chromadorea</taxon>
        <taxon>Rhabditida</taxon>
        <taxon>Tylenchina</taxon>
        <taxon>Panagrolaimomorpha</taxon>
        <taxon>Strongyloidoidea</taxon>
        <taxon>Steinernematidae</taxon>
        <taxon>Steinernema</taxon>
    </lineage>
</organism>
<dbReference type="EMBL" id="JAUCMV010000002">
    <property type="protein sequence ID" value="KAK0417769.1"/>
    <property type="molecule type" value="Genomic_DNA"/>
</dbReference>
<evidence type="ECO:0000256" key="3">
    <source>
        <dbReference type="ARBA" id="ARBA00023242"/>
    </source>
</evidence>
<comment type="subcellular location">
    <subcellularLocation>
        <location evidence="1">Nucleus</location>
    </subcellularLocation>
</comment>
<feature type="domain" description="CRIB" evidence="5">
    <location>
        <begin position="217"/>
        <end position="230"/>
    </location>
</feature>
<comment type="caution">
    <text evidence="8">The sequence shown here is derived from an EMBL/GenBank/DDBJ whole genome shotgun (WGS) entry which is preliminary data.</text>
</comment>
<keyword evidence="2" id="KW-0677">Repeat</keyword>
<evidence type="ECO:0000256" key="4">
    <source>
        <dbReference type="SAM" id="MobiDB-lite"/>
    </source>
</evidence>
<dbReference type="PROSITE" id="PS51082">
    <property type="entry name" value="WH2"/>
    <property type="match status" value="1"/>
</dbReference>
<evidence type="ECO:0008006" key="10">
    <source>
        <dbReference type="Google" id="ProtNLM"/>
    </source>
</evidence>
<dbReference type="PROSITE" id="PS50108">
    <property type="entry name" value="CRIB"/>
    <property type="match status" value="1"/>
</dbReference>